<keyword evidence="9" id="KW-1185">Reference proteome</keyword>
<gene>
    <name evidence="8" type="ORF">JOC48_000555</name>
</gene>
<reference evidence="8 9" key="1">
    <citation type="submission" date="2021-01" db="EMBL/GenBank/DDBJ databases">
        <title>Genomic Encyclopedia of Type Strains, Phase IV (KMG-IV): sequencing the most valuable type-strain genomes for metagenomic binning, comparative biology and taxonomic classification.</title>
        <authorList>
            <person name="Goeker M."/>
        </authorList>
    </citation>
    <scope>NUCLEOTIDE SEQUENCE [LARGE SCALE GENOMIC DNA]</scope>
    <source>
        <strain evidence="8 9">DSM 23711</strain>
    </source>
</reference>
<evidence type="ECO:0000313" key="8">
    <source>
        <dbReference type="EMBL" id="MBM7570077.1"/>
    </source>
</evidence>
<proteinExistence type="predicted"/>
<evidence type="ECO:0000256" key="3">
    <source>
        <dbReference type="ARBA" id="ARBA00023136"/>
    </source>
</evidence>
<dbReference type="SUPFAM" id="SSF53850">
    <property type="entry name" value="Periplasmic binding protein-like II"/>
    <property type="match status" value="1"/>
</dbReference>
<name>A0ABS2MW15_9BACI</name>
<dbReference type="Gene3D" id="3.40.190.10">
    <property type="entry name" value="Periplasmic binding protein-like II"/>
    <property type="match status" value="2"/>
</dbReference>
<evidence type="ECO:0000313" key="9">
    <source>
        <dbReference type="Proteomes" id="UP001296943"/>
    </source>
</evidence>
<organism evidence="8 9">
    <name type="scientific">Aquibacillus albus</name>
    <dbReference type="NCBI Taxonomy" id="1168171"/>
    <lineage>
        <taxon>Bacteria</taxon>
        <taxon>Bacillati</taxon>
        <taxon>Bacillota</taxon>
        <taxon>Bacilli</taxon>
        <taxon>Bacillales</taxon>
        <taxon>Bacillaceae</taxon>
        <taxon>Aquibacillus</taxon>
    </lineage>
</organism>
<dbReference type="InterPro" id="IPR006059">
    <property type="entry name" value="SBP"/>
</dbReference>
<evidence type="ECO:0000256" key="4">
    <source>
        <dbReference type="ARBA" id="ARBA00023139"/>
    </source>
</evidence>
<evidence type="ECO:0000256" key="1">
    <source>
        <dbReference type="ARBA" id="ARBA00022475"/>
    </source>
</evidence>
<feature type="compositionally biased region" description="Low complexity" evidence="6">
    <location>
        <begin position="29"/>
        <end position="41"/>
    </location>
</feature>
<evidence type="ECO:0000256" key="7">
    <source>
        <dbReference type="SAM" id="SignalP"/>
    </source>
</evidence>
<keyword evidence="1" id="KW-1003">Cell membrane</keyword>
<dbReference type="PANTHER" id="PTHR43649:SF33">
    <property type="entry name" value="POLYGALACTURONAN_RHAMNOGALACTURONAN-BINDING PROTEIN YTCQ"/>
    <property type="match status" value="1"/>
</dbReference>
<dbReference type="RefSeq" id="WP_204497511.1">
    <property type="nucleotide sequence ID" value="NZ_JAFBDR010000002.1"/>
</dbReference>
<evidence type="ECO:0000256" key="2">
    <source>
        <dbReference type="ARBA" id="ARBA00022729"/>
    </source>
</evidence>
<protein>
    <submittedName>
        <fullName evidence="8">Raffinose/stachyose/melibiose transport system substrate-binding protein</fullName>
    </submittedName>
</protein>
<keyword evidence="5" id="KW-0449">Lipoprotein</keyword>
<keyword evidence="2 7" id="KW-0732">Signal</keyword>
<feature type="region of interest" description="Disordered" evidence="6">
    <location>
        <begin position="29"/>
        <end position="51"/>
    </location>
</feature>
<comment type="caution">
    <text evidence="8">The sequence shown here is derived from an EMBL/GenBank/DDBJ whole genome shotgun (WGS) entry which is preliminary data.</text>
</comment>
<keyword evidence="3" id="KW-0472">Membrane</keyword>
<sequence length="449" mass="49428">MKYLRKNWLFGLMVLFLFLLAACSSGDSGSETTSTGGSDNSSDSENENEERTVTIQVGNSETAQLQFEALAADIKEKYNITTKFDWVPTGGEGDNLVKTRLAVGEMADLLVYNSGSLFKALNPSEYFVDLSEEPFMERVVDTFQEATSDESGTYGVPVGTSLAGAIIYNKAVYEELGLKVPHTWEEFIANNEVVKEAGEIIPVIAPYQDTYTSQIIFLADYYNVHSENPEFAELYTTNQAKIADTPIVRRGFEKTAELYEKGFYNDEASSTPYTKGAEMIANGEAAHFPMLTSILPYIQDNFSDSIDDIGVFGVPGDDPENHGITLWLPSGLYINKDAEDIEAAKIWAEYMVSDEGVQTLMSVAEPVGPPVVEGIELPEDSFEAVKETMTYIDSGNVASALEFYSPLKGPNLEHILIEVGLGMISAQEGAEKYDKDVEKQAQQLDLEGW</sequence>
<evidence type="ECO:0000256" key="6">
    <source>
        <dbReference type="SAM" id="MobiDB-lite"/>
    </source>
</evidence>
<dbReference type="EMBL" id="JAFBDR010000002">
    <property type="protein sequence ID" value="MBM7570077.1"/>
    <property type="molecule type" value="Genomic_DNA"/>
</dbReference>
<keyword evidence="4" id="KW-0564">Palmitate</keyword>
<feature type="chain" id="PRO_5045283957" evidence="7">
    <location>
        <begin position="22"/>
        <end position="449"/>
    </location>
</feature>
<dbReference type="PROSITE" id="PS51257">
    <property type="entry name" value="PROKAR_LIPOPROTEIN"/>
    <property type="match status" value="1"/>
</dbReference>
<dbReference type="InterPro" id="IPR050490">
    <property type="entry name" value="Bact_solute-bd_prot1"/>
</dbReference>
<dbReference type="PANTHER" id="PTHR43649">
    <property type="entry name" value="ARABINOSE-BINDING PROTEIN-RELATED"/>
    <property type="match status" value="1"/>
</dbReference>
<evidence type="ECO:0000256" key="5">
    <source>
        <dbReference type="ARBA" id="ARBA00023288"/>
    </source>
</evidence>
<accession>A0ABS2MW15</accession>
<dbReference type="Pfam" id="PF01547">
    <property type="entry name" value="SBP_bac_1"/>
    <property type="match status" value="1"/>
</dbReference>
<feature type="signal peptide" evidence="7">
    <location>
        <begin position="1"/>
        <end position="21"/>
    </location>
</feature>
<dbReference type="Proteomes" id="UP001296943">
    <property type="component" value="Unassembled WGS sequence"/>
</dbReference>